<feature type="transmembrane region" description="Helical" evidence="1">
    <location>
        <begin position="296"/>
        <end position="319"/>
    </location>
</feature>
<keyword evidence="2" id="KW-0732">Signal</keyword>
<feature type="transmembrane region" description="Helical" evidence="1">
    <location>
        <begin position="331"/>
        <end position="354"/>
    </location>
</feature>
<dbReference type="OrthoDB" id="5753718at2"/>
<dbReference type="AlphaFoldDB" id="A0A0L0W712"/>
<dbReference type="Proteomes" id="UP000037267">
    <property type="component" value="Unassembled WGS sequence"/>
</dbReference>
<dbReference type="Pfam" id="PF07907">
    <property type="entry name" value="YibE_F"/>
    <property type="match status" value="1"/>
</dbReference>
<feature type="chain" id="PRO_5039075369" evidence="2">
    <location>
        <begin position="23"/>
        <end position="356"/>
    </location>
</feature>
<dbReference type="STRING" id="1503.CLPU_28c00070"/>
<feature type="transmembrane region" description="Helical" evidence="1">
    <location>
        <begin position="138"/>
        <end position="156"/>
    </location>
</feature>
<proteinExistence type="predicted"/>
<feature type="signal peptide" evidence="2">
    <location>
        <begin position="1"/>
        <end position="22"/>
    </location>
</feature>
<feature type="transmembrane region" description="Helical" evidence="1">
    <location>
        <begin position="188"/>
        <end position="208"/>
    </location>
</feature>
<dbReference type="EMBL" id="LGSS01000028">
    <property type="protein sequence ID" value="KNF07055.1"/>
    <property type="molecule type" value="Genomic_DNA"/>
</dbReference>
<keyword evidence="1" id="KW-1133">Transmembrane helix</keyword>
<dbReference type="PANTHER" id="PTHR41771:SF1">
    <property type="entry name" value="MEMBRANE PROTEIN"/>
    <property type="match status" value="1"/>
</dbReference>
<protein>
    <submittedName>
        <fullName evidence="3">Putative multitransmembrane protein</fullName>
    </submittedName>
</protein>
<feature type="transmembrane region" description="Helical" evidence="1">
    <location>
        <begin position="162"/>
        <end position="181"/>
    </location>
</feature>
<reference evidence="4" key="1">
    <citation type="submission" date="2015-07" db="EMBL/GenBank/DDBJ databases">
        <title>Draft genome sequence of the purine-degrading Gottschalkia purinilyticum DSM 1384 (formerly Clostridium purinilyticum).</title>
        <authorList>
            <person name="Poehlein A."/>
            <person name="Schiel-Bengelsdorf B."/>
            <person name="Bengelsdorf F.R."/>
            <person name="Daniel R."/>
            <person name="Duerre P."/>
        </authorList>
    </citation>
    <scope>NUCLEOTIDE SEQUENCE [LARGE SCALE GENOMIC DNA]</scope>
    <source>
        <strain evidence="4">DSM 1384</strain>
    </source>
</reference>
<evidence type="ECO:0000313" key="4">
    <source>
        <dbReference type="Proteomes" id="UP000037267"/>
    </source>
</evidence>
<keyword evidence="1" id="KW-0812">Transmembrane</keyword>
<dbReference type="PANTHER" id="PTHR41771">
    <property type="entry name" value="MEMBRANE PROTEIN-RELATED"/>
    <property type="match status" value="1"/>
</dbReference>
<keyword evidence="1" id="KW-0472">Membrane</keyword>
<keyword evidence="4" id="KW-1185">Reference proteome</keyword>
<dbReference type="RefSeq" id="WP_050378944.1">
    <property type="nucleotide sequence ID" value="NZ_LGSS01000028.1"/>
</dbReference>
<evidence type="ECO:0000256" key="2">
    <source>
        <dbReference type="SAM" id="SignalP"/>
    </source>
</evidence>
<gene>
    <name evidence="3" type="ORF">CLPU_28c00070</name>
</gene>
<name>A0A0L0W712_GOTPU</name>
<organism evidence="3 4">
    <name type="scientific">Gottschalkia purinilytica</name>
    <name type="common">Clostridium purinilyticum</name>
    <dbReference type="NCBI Taxonomy" id="1503"/>
    <lineage>
        <taxon>Bacteria</taxon>
        <taxon>Bacillati</taxon>
        <taxon>Bacillota</taxon>
        <taxon>Tissierellia</taxon>
        <taxon>Tissierellales</taxon>
        <taxon>Gottschalkiaceae</taxon>
        <taxon>Gottschalkia</taxon>
    </lineage>
</organism>
<evidence type="ECO:0000256" key="1">
    <source>
        <dbReference type="SAM" id="Phobius"/>
    </source>
</evidence>
<sequence length="356" mass="39015">MRKLHILFMFFLALTLIFPSHSYSEETKRPDRYKAVIIDINQFNKDEGKIYEIQAKISNGPYKDKLVNFEYTPIQGTQTDIELEKGMSIILNVDSSNGKISQISLYDVERRTVLKVLAITFLVLLIIFGGIKGICGAISLIATLLLIVFLLIPLVLKGINPIIATIITSSIAILISFLLISGFSRKSLCAIISTIGGTIIAGLCAFYFGNLMSLTGLSDDHVQTLVAYTDIAIDYRGLLFSGIIIGTIGAVMDVSMSITSFIFEMKQKYPDTSQGSLFESGLNVGRDIMSTMANTLILAYAGASLPLFLFFAVMDTSFVDIINIEFISEEILRSLCGSMGLILTIPLSSFIASIRA</sequence>
<evidence type="ECO:0000313" key="3">
    <source>
        <dbReference type="EMBL" id="KNF07055.1"/>
    </source>
</evidence>
<feature type="transmembrane region" description="Helical" evidence="1">
    <location>
        <begin position="238"/>
        <end position="263"/>
    </location>
</feature>
<accession>A0A0L0W712</accession>
<comment type="caution">
    <text evidence="3">The sequence shown here is derived from an EMBL/GenBank/DDBJ whole genome shotgun (WGS) entry which is preliminary data.</text>
</comment>
<dbReference type="InterPro" id="IPR012507">
    <property type="entry name" value="YibE_F"/>
</dbReference>